<dbReference type="EMBL" id="GGFL01013388">
    <property type="protein sequence ID" value="MBW77566.1"/>
    <property type="molecule type" value="Transcribed_RNA"/>
</dbReference>
<proteinExistence type="predicted"/>
<accession>A0A2M4DJ54</accession>
<reference evidence="1" key="1">
    <citation type="submission" date="2018-01" db="EMBL/GenBank/DDBJ databases">
        <title>An insight into the sialome of Amazonian anophelines.</title>
        <authorList>
            <person name="Ribeiro J.M."/>
            <person name="Scarpassa V."/>
            <person name="Calvo E."/>
        </authorList>
    </citation>
    <scope>NUCLEOTIDE SEQUENCE</scope>
</reference>
<evidence type="ECO:0000313" key="1">
    <source>
        <dbReference type="EMBL" id="MBW77566.1"/>
    </source>
</evidence>
<dbReference type="AlphaFoldDB" id="A0A2M4DJ54"/>
<organism evidence="1">
    <name type="scientific">Anopheles darlingi</name>
    <name type="common">Mosquito</name>
    <dbReference type="NCBI Taxonomy" id="43151"/>
    <lineage>
        <taxon>Eukaryota</taxon>
        <taxon>Metazoa</taxon>
        <taxon>Ecdysozoa</taxon>
        <taxon>Arthropoda</taxon>
        <taxon>Hexapoda</taxon>
        <taxon>Insecta</taxon>
        <taxon>Pterygota</taxon>
        <taxon>Neoptera</taxon>
        <taxon>Endopterygota</taxon>
        <taxon>Diptera</taxon>
        <taxon>Nematocera</taxon>
        <taxon>Culicoidea</taxon>
        <taxon>Culicidae</taxon>
        <taxon>Anophelinae</taxon>
        <taxon>Anopheles</taxon>
    </lineage>
</organism>
<protein>
    <submittedName>
        <fullName evidence="1">Putative secreted protein</fullName>
    </submittedName>
</protein>
<sequence>MRRGIFWKQSGTRGVVAALITCSSSLRTNLQSCHASMLSSNLSLLLLPPLLLEHEVDDAVPGGGGNLTAAYSPSTLTTRPIGTDRTSSTKITSFNSHCSSSFFESGSSFGAIRLGRL</sequence>
<name>A0A2M4DJ54_ANODA</name>